<evidence type="ECO:0000313" key="2">
    <source>
        <dbReference type="Proteomes" id="UP000805193"/>
    </source>
</evidence>
<comment type="caution">
    <text evidence="1">The sequence shown here is derived from an EMBL/GenBank/DDBJ whole genome shotgun (WGS) entry which is preliminary data.</text>
</comment>
<accession>A0AC60QL73</accession>
<name>A0AC60QL73_IXOPE</name>
<evidence type="ECO:0000313" key="1">
    <source>
        <dbReference type="EMBL" id="KAG0433741.1"/>
    </source>
</evidence>
<dbReference type="Proteomes" id="UP000805193">
    <property type="component" value="Unassembled WGS sequence"/>
</dbReference>
<proteinExistence type="predicted"/>
<keyword evidence="2" id="KW-1185">Reference proteome</keyword>
<dbReference type="EMBL" id="JABSTQ010009034">
    <property type="protein sequence ID" value="KAG0433741.1"/>
    <property type="molecule type" value="Genomic_DNA"/>
</dbReference>
<protein>
    <submittedName>
        <fullName evidence="1">Uncharacterized protein</fullName>
    </submittedName>
</protein>
<sequence length="116" mass="13051">MPSVVIRGDPVWLNCSFDLESDDLYSVKWYKNHREFFRYLPSESPPAQSYRLSGVYVDSGTRCTGSTTHRCIFHGELSSSFIRITCRRIKGSRRLLEDGGSPALALSRSAVSEVDA</sequence>
<reference evidence="1 2" key="1">
    <citation type="journal article" date="2020" name="Cell">
        <title>Large-Scale Comparative Analyses of Tick Genomes Elucidate Their Genetic Diversity and Vector Capacities.</title>
        <authorList>
            <consortium name="Tick Genome and Microbiome Consortium (TIGMIC)"/>
            <person name="Jia N."/>
            <person name="Wang J."/>
            <person name="Shi W."/>
            <person name="Du L."/>
            <person name="Sun Y."/>
            <person name="Zhan W."/>
            <person name="Jiang J.F."/>
            <person name="Wang Q."/>
            <person name="Zhang B."/>
            <person name="Ji P."/>
            <person name="Bell-Sakyi L."/>
            <person name="Cui X.M."/>
            <person name="Yuan T.T."/>
            <person name="Jiang B.G."/>
            <person name="Yang W.F."/>
            <person name="Lam T.T."/>
            <person name="Chang Q.C."/>
            <person name="Ding S.J."/>
            <person name="Wang X.J."/>
            <person name="Zhu J.G."/>
            <person name="Ruan X.D."/>
            <person name="Zhao L."/>
            <person name="Wei J.T."/>
            <person name="Ye R.Z."/>
            <person name="Que T.C."/>
            <person name="Du C.H."/>
            <person name="Zhou Y.H."/>
            <person name="Cheng J.X."/>
            <person name="Dai P.F."/>
            <person name="Guo W.B."/>
            <person name="Han X.H."/>
            <person name="Huang E.J."/>
            <person name="Li L.F."/>
            <person name="Wei W."/>
            <person name="Gao Y.C."/>
            <person name="Liu J.Z."/>
            <person name="Shao H.Z."/>
            <person name="Wang X."/>
            <person name="Wang C.C."/>
            <person name="Yang T.C."/>
            <person name="Huo Q.B."/>
            <person name="Li W."/>
            <person name="Chen H.Y."/>
            <person name="Chen S.E."/>
            <person name="Zhou L.G."/>
            <person name="Ni X.B."/>
            <person name="Tian J.H."/>
            <person name="Sheng Y."/>
            <person name="Liu T."/>
            <person name="Pan Y.S."/>
            <person name="Xia L.Y."/>
            <person name="Li J."/>
            <person name="Zhao F."/>
            <person name="Cao W.C."/>
        </authorList>
    </citation>
    <scope>NUCLEOTIDE SEQUENCE [LARGE SCALE GENOMIC DNA]</scope>
    <source>
        <strain evidence="1">Iper-2018</strain>
    </source>
</reference>
<gene>
    <name evidence="1" type="ORF">HPB47_019643</name>
</gene>
<organism evidence="1 2">
    <name type="scientific">Ixodes persulcatus</name>
    <name type="common">Taiga tick</name>
    <dbReference type="NCBI Taxonomy" id="34615"/>
    <lineage>
        <taxon>Eukaryota</taxon>
        <taxon>Metazoa</taxon>
        <taxon>Ecdysozoa</taxon>
        <taxon>Arthropoda</taxon>
        <taxon>Chelicerata</taxon>
        <taxon>Arachnida</taxon>
        <taxon>Acari</taxon>
        <taxon>Parasitiformes</taxon>
        <taxon>Ixodida</taxon>
        <taxon>Ixodoidea</taxon>
        <taxon>Ixodidae</taxon>
        <taxon>Ixodinae</taxon>
        <taxon>Ixodes</taxon>
    </lineage>
</organism>